<reference evidence="3" key="1">
    <citation type="journal article" date="2019" name="Int. J. Syst. Evol. Microbiol.">
        <title>The Global Catalogue of Microorganisms (GCM) 10K type strain sequencing project: providing services to taxonomists for standard genome sequencing and annotation.</title>
        <authorList>
            <consortium name="The Broad Institute Genomics Platform"/>
            <consortium name="The Broad Institute Genome Sequencing Center for Infectious Disease"/>
            <person name="Wu L."/>
            <person name="Ma J."/>
        </authorList>
    </citation>
    <scope>NUCLEOTIDE SEQUENCE [LARGE SCALE GENOMIC DNA]</scope>
    <source>
        <strain evidence="3">CGMCC 4.7093</strain>
    </source>
</reference>
<dbReference type="Proteomes" id="UP001595947">
    <property type="component" value="Unassembled WGS sequence"/>
</dbReference>
<dbReference type="EMBL" id="JBHSIV010000068">
    <property type="protein sequence ID" value="MFC5066298.1"/>
    <property type="molecule type" value="Genomic_DNA"/>
</dbReference>
<comment type="caution">
    <text evidence="2">The sequence shown here is derived from an EMBL/GenBank/DDBJ whole genome shotgun (WGS) entry which is preliminary data.</text>
</comment>
<gene>
    <name evidence="2" type="ORF">ACFPBZ_29105</name>
</gene>
<proteinExistence type="predicted"/>
<keyword evidence="3" id="KW-1185">Reference proteome</keyword>
<dbReference type="RefSeq" id="WP_378039606.1">
    <property type="nucleotide sequence ID" value="NZ_JBHSIV010000068.1"/>
</dbReference>
<dbReference type="Pfam" id="PF11387">
    <property type="entry name" value="DUF2795"/>
    <property type="match status" value="1"/>
</dbReference>
<sequence>MTTRSAPRPPVLFTPETAPWRVPAPRPREPDEVRVQVGPAGRDPAEVRALFSAVYAGAPWPVRPWQLLAHVDAQGVDLVTRAALGALPPRTYTGPDEVSAALAALPPVHRRRRVGP</sequence>
<organism evidence="2 3">
    <name type="scientific">Actinomycetospora atypica</name>
    <dbReference type="NCBI Taxonomy" id="1290095"/>
    <lineage>
        <taxon>Bacteria</taxon>
        <taxon>Bacillati</taxon>
        <taxon>Actinomycetota</taxon>
        <taxon>Actinomycetes</taxon>
        <taxon>Pseudonocardiales</taxon>
        <taxon>Pseudonocardiaceae</taxon>
        <taxon>Actinomycetospora</taxon>
    </lineage>
</organism>
<protein>
    <submittedName>
        <fullName evidence="2">DUF2795 domain-containing protein</fullName>
    </submittedName>
</protein>
<feature type="region of interest" description="Disordered" evidence="1">
    <location>
        <begin position="1"/>
        <end position="40"/>
    </location>
</feature>
<name>A0ABV9YWV5_9PSEU</name>
<accession>A0ABV9YWV5</accession>
<dbReference type="InterPro" id="IPR021527">
    <property type="entry name" value="DUF2795"/>
</dbReference>
<evidence type="ECO:0000313" key="3">
    <source>
        <dbReference type="Proteomes" id="UP001595947"/>
    </source>
</evidence>
<evidence type="ECO:0000256" key="1">
    <source>
        <dbReference type="SAM" id="MobiDB-lite"/>
    </source>
</evidence>
<evidence type="ECO:0000313" key="2">
    <source>
        <dbReference type="EMBL" id="MFC5066298.1"/>
    </source>
</evidence>